<organism evidence="1 2">
    <name type="scientific">Saltatorellus ferox</name>
    <dbReference type="NCBI Taxonomy" id="2528018"/>
    <lineage>
        <taxon>Bacteria</taxon>
        <taxon>Pseudomonadati</taxon>
        <taxon>Planctomycetota</taxon>
        <taxon>Planctomycetia</taxon>
        <taxon>Planctomycetia incertae sedis</taxon>
        <taxon>Saltatorellus</taxon>
    </lineage>
</organism>
<dbReference type="AlphaFoldDB" id="A0A518F0X8"/>
<evidence type="ECO:0000313" key="2">
    <source>
        <dbReference type="Proteomes" id="UP000320390"/>
    </source>
</evidence>
<reference evidence="1 2" key="1">
    <citation type="submission" date="2019-02" db="EMBL/GenBank/DDBJ databases">
        <title>Deep-cultivation of Planctomycetes and their phenomic and genomic characterization uncovers novel biology.</title>
        <authorList>
            <person name="Wiegand S."/>
            <person name="Jogler M."/>
            <person name="Boedeker C."/>
            <person name="Pinto D."/>
            <person name="Vollmers J."/>
            <person name="Rivas-Marin E."/>
            <person name="Kohn T."/>
            <person name="Peeters S.H."/>
            <person name="Heuer A."/>
            <person name="Rast P."/>
            <person name="Oberbeckmann S."/>
            <person name="Bunk B."/>
            <person name="Jeske O."/>
            <person name="Meyerdierks A."/>
            <person name="Storesund J.E."/>
            <person name="Kallscheuer N."/>
            <person name="Luecker S."/>
            <person name="Lage O.M."/>
            <person name="Pohl T."/>
            <person name="Merkel B.J."/>
            <person name="Hornburger P."/>
            <person name="Mueller R.-W."/>
            <person name="Bruemmer F."/>
            <person name="Labrenz M."/>
            <person name="Spormann A.M."/>
            <person name="Op den Camp H."/>
            <person name="Overmann J."/>
            <person name="Amann R."/>
            <person name="Jetten M.S.M."/>
            <person name="Mascher T."/>
            <person name="Medema M.H."/>
            <person name="Devos D.P."/>
            <person name="Kaster A.-K."/>
            <person name="Ovreas L."/>
            <person name="Rohde M."/>
            <person name="Galperin M.Y."/>
            <person name="Jogler C."/>
        </authorList>
    </citation>
    <scope>NUCLEOTIDE SEQUENCE [LARGE SCALE GENOMIC DNA]</scope>
    <source>
        <strain evidence="1 2">Poly30</strain>
    </source>
</reference>
<name>A0A518F0X8_9BACT</name>
<gene>
    <name evidence="1" type="ORF">Poly30_55570</name>
</gene>
<dbReference type="EMBL" id="CP036434">
    <property type="protein sequence ID" value="QDV09996.1"/>
    <property type="molecule type" value="Genomic_DNA"/>
</dbReference>
<proteinExistence type="predicted"/>
<accession>A0A518F0X8</accession>
<keyword evidence="2" id="KW-1185">Reference proteome</keyword>
<sequence>MDEEGTVDVVRLEAEWIDPIDFDLSGYESEYPMWTGDVREIARDSAELRDLASGDFEGLGTSLVTCGASGNVLVIHPALDGQGRR</sequence>
<evidence type="ECO:0000313" key="1">
    <source>
        <dbReference type="EMBL" id="QDV09996.1"/>
    </source>
</evidence>
<protein>
    <submittedName>
        <fullName evidence="1">Uncharacterized protein</fullName>
    </submittedName>
</protein>
<dbReference type="Proteomes" id="UP000320390">
    <property type="component" value="Chromosome"/>
</dbReference>